<organism evidence="1 2">
    <name type="scientific">Steinernema carpocapsae</name>
    <name type="common">Entomopathogenic nematode</name>
    <dbReference type="NCBI Taxonomy" id="34508"/>
    <lineage>
        <taxon>Eukaryota</taxon>
        <taxon>Metazoa</taxon>
        <taxon>Ecdysozoa</taxon>
        <taxon>Nematoda</taxon>
        <taxon>Chromadorea</taxon>
        <taxon>Rhabditida</taxon>
        <taxon>Tylenchina</taxon>
        <taxon>Panagrolaimomorpha</taxon>
        <taxon>Strongyloidoidea</taxon>
        <taxon>Steinernematidae</taxon>
        <taxon>Steinernema</taxon>
    </lineage>
</organism>
<keyword evidence="2" id="KW-1185">Reference proteome</keyword>
<name>A0A4U8UJP6_STECR</name>
<evidence type="ECO:0000313" key="2">
    <source>
        <dbReference type="Proteomes" id="UP000298663"/>
    </source>
</evidence>
<dbReference type="AlphaFoldDB" id="A0A4U8UJP6"/>
<dbReference type="EMBL" id="AZBU02000001">
    <property type="protein sequence ID" value="TMS32966.1"/>
    <property type="molecule type" value="Genomic_DNA"/>
</dbReference>
<proteinExistence type="predicted"/>
<reference evidence="1 2" key="2">
    <citation type="journal article" date="2019" name="G3 (Bethesda)">
        <title>Hybrid Assembly of the Genome of the Entomopathogenic Nematode Steinernema carpocapsae Identifies the X-Chromosome.</title>
        <authorList>
            <person name="Serra L."/>
            <person name="Macchietto M."/>
            <person name="Macias-Munoz A."/>
            <person name="McGill C.J."/>
            <person name="Rodriguez I.M."/>
            <person name="Rodriguez B."/>
            <person name="Murad R."/>
            <person name="Mortazavi A."/>
        </authorList>
    </citation>
    <scope>NUCLEOTIDE SEQUENCE [LARGE SCALE GENOMIC DNA]</scope>
    <source>
        <strain evidence="1 2">ALL</strain>
    </source>
</reference>
<evidence type="ECO:0000313" key="1">
    <source>
        <dbReference type="EMBL" id="TMS32966.1"/>
    </source>
</evidence>
<protein>
    <submittedName>
        <fullName evidence="1">Uncharacterized protein</fullName>
    </submittedName>
</protein>
<gene>
    <name evidence="1" type="ORF">L596_000751</name>
</gene>
<comment type="caution">
    <text evidence="1">The sequence shown here is derived from an EMBL/GenBank/DDBJ whole genome shotgun (WGS) entry which is preliminary data.</text>
</comment>
<reference evidence="1 2" key="1">
    <citation type="journal article" date="2015" name="Genome Biol.">
        <title>Comparative genomics of Steinernema reveals deeply conserved gene regulatory networks.</title>
        <authorList>
            <person name="Dillman A.R."/>
            <person name="Macchietto M."/>
            <person name="Porter C.F."/>
            <person name="Rogers A."/>
            <person name="Williams B."/>
            <person name="Antoshechkin I."/>
            <person name="Lee M.M."/>
            <person name="Goodwin Z."/>
            <person name="Lu X."/>
            <person name="Lewis E.E."/>
            <person name="Goodrich-Blair H."/>
            <person name="Stock S.P."/>
            <person name="Adams B.J."/>
            <person name="Sternberg P.W."/>
            <person name="Mortazavi A."/>
        </authorList>
    </citation>
    <scope>NUCLEOTIDE SEQUENCE [LARGE SCALE GENOMIC DNA]</scope>
    <source>
        <strain evidence="1 2">ALL</strain>
    </source>
</reference>
<accession>A0A4U8UJP6</accession>
<sequence>MKCETKAYFSASAGRRSRRQRARCAGITERQINGAAGTFFTLTGRASWESNEICFEKSRDIDKTKTETS</sequence>
<dbReference type="Proteomes" id="UP000298663">
    <property type="component" value="Unassembled WGS sequence"/>
</dbReference>